<dbReference type="Proteomes" id="UP000185944">
    <property type="component" value="Unassembled WGS sequence"/>
</dbReference>
<dbReference type="VEuPathDB" id="MicrosporidiaDB:NEDG_02258"/>
<reference evidence="1 2" key="1">
    <citation type="submission" date="2016-02" db="EMBL/GenBank/DDBJ databases">
        <title>Discovery of a natural microsporidian pathogen with a broad tissue tropism in Caenorhabditis elegans.</title>
        <authorList>
            <person name="Luallen R.J."/>
            <person name="Reinke A.W."/>
            <person name="Tong L."/>
            <person name="Botts M.R."/>
            <person name="Felix M.-A."/>
            <person name="Troemel E.R."/>
        </authorList>
    </citation>
    <scope>NUCLEOTIDE SEQUENCE [LARGE SCALE GENOMIC DNA]</scope>
    <source>
        <strain evidence="1 2">JUm2807</strain>
    </source>
</reference>
<protein>
    <submittedName>
        <fullName evidence="1">Uncharacterized protein</fullName>
    </submittedName>
</protein>
<comment type="caution">
    <text evidence="1">The sequence shown here is derived from an EMBL/GenBank/DDBJ whole genome shotgun (WGS) entry which is preliminary data.</text>
</comment>
<dbReference type="RefSeq" id="XP_067544988.1">
    <property type="nucleotide sequence ID" value="XM_067689676.1"/>
</dbReference>
<accession>A0A177EIP4</accession>
<feature type="non-terminal residue" evidence="1">
    <location>
        <position position="346"/>
    </location>
</feature>
<dbReference type="AlphaFoldDB" id="A0A177EIP4"/>
<name>A0A177EIP4_9MICR</name>
<evidence type="ECO:0000313" key="1">
    <source>
        <dbReference type="EMBL" id="OAG31270.1"/>
    </source>
</evidence>
<dbReference type="GeneID" id="93648608"/>
<keyword evidence="2" id="KW-1185">Reference proteome</keyword>
<dbReference type="EMBL" id="LTDL01000020">
    <property type="protein sequence ID" value="OAG31270.1"/>
    <property type="molecule type" value="Genomic_DNA"/>
</dbReference>
<sequence length="346" mass="38846">MRSKIVRYFGKVFETSLGKRLGKVFGKALRSHVLCLILLCVIVGCAEETVPAPLLRHIVSPYTEQTIAFFEKSSAEGRPNQLRTVQIDESRCILRVQAQHLSIYLNKHTLETVPEKLVEGIKFQWLTMKSDGPVDIAVLDKILSVFGRINVSWLELADLEIDEVSSNTDEYPQTPKCVLNVAELWVTSTLKSSIVWFQDRVDLSESQIRLILYCKPDFGNLEVLDGFNAAGITRLMLYDIANLDSLDCKLLREAPLPNGLDIGGSNAGLTPKISEEVVRGMLTKEWVDLSMPVEVWEELMKPNDQPKHLTVDSLTIYLALSQGQTLPSMGMSRATAKHLTLNFRED</sequence>
<evidence type="ECO:0000313" key="2">
    <source>
        <dbReference type="Proteomes" id="UP000185944"/>
    </source>
</evidence>
<gene>
    <name evidence="1" type="ORF">NEDG_02258</name>
</gene>
<organism evidence="1 2">
    <name type="scientific">Nematocida displodere</name>
    <dbReference type="NCBI Taxonomy" id="1805483"/>
    <lineage>
        <taxon>Eukaryota</taxon>
        <taxon>Fungi</taxon>
        <taxon>Fungi incertae sedis</taxon>
        <taxon>Microsporidia</taxon>
        <taxon>Nematocida</taxon>
    </lineage>
</organism>
<proteinExistence type="predicted"/>